<name>A0A1G4TNM0_9BACL</name>
<organism evidence="2 3">
    <name type="scientific">Paenibacillus tianmuensis</name>
    <dbReference type="NCBI Taxonomy" id="624147"/>
    <lineage>
        <taxon>Bacteria</taxon>
        <taxon>Bacillati</taxon>
        <taxon>Bacillota</taxon>
        <taxon>Bacilli</taxon>
        <taxon>Bacillales</taxon>
        <taxon>Paenibacillaceae</taxon>
        <taxon>Paenibacillus</taxon>
    </lineage>
</organism>
<dbReference type="EMBL" id="FMTT01000059">
    <property type="protein sequence ID" value="SCW82807.1"/>
    <property type="molecule type" value="Genomic_DNA"/>
</dbReference>
<feature type="transmembrane region" description="Helical" evidence="1">
    <location>
        <begin position="26"/>
        <end position="45"/>
    </location>
</feature>
<dbReference type="AlphaFoldDB" id="A0A1G4TNM0"/>
<evidence type="ECO:0000313" key="2">
    <source>
        <dbReference type="EMBL" id="SCW82807.1"/>
    </source>
</evidence>
<gene>
    <name evidence="2" type="ORF">SAMN04487970_10599</name>
</gene>
<reference evidence="3" key="1">
    <citation type="submission" date="2016-10" db="EMBL/GenBank/DDBJ databases">
        <authorList>
            <person name="Varghese N."/>
            <person name="Submissions S."/>
        </authorList>
    </citation>
    <scope>NUCLEOTIDE SEQUENCE [LARGE SCALE GENOMIC DNA]</scope>
    <source>
        <strain evidence="3">CGMCC 1.8946</strain>
    </source>
</reference>
<evidence type="ECO:0000313" key="3">
    <source>
        <dbReference type="Proteomes" id="UP000198601"/>
    </source>
</evidence>
<keyword evidence="3" id="KW-1185">Reference proteome</keyword>
<accession>A0A1G4TNM0</accession>
<sequence length="198" mass="22296">MDKIFLDGAESSPVAKNKGANWKVPIIIAYLITASIAATLFYMYINLQTQLSQSAAELNEIKEKVSSIDFEKIQKNQKGLQEDNMLAKLQHEIEGGVVTNDFVVQKIKLYFLDGKMSGTIDLSAQPELTVKYNGQGKFDIQDRELKGMIEDILKEVSKVYADLPLGRFPSWDKTEFKITVKNYEVATYTNSSLKLKGE</sequence>
<evidence type="ECO:0000256" key="1">
    <source>
        <dbReference type="SAM" id="Phobius"/>
    </source>
</evidence>
<proteinExistence type="predicted"/>
<keyword evidence="1" id="KW-1133">Transmembrane helix</keyword>
<dbReference type="Proteomes" id="UP000198601">
    <property type="component" value="Unassembled WGS sequence"/>
</dbReference>
<keyword evidence="1" id="KW-0472">Membrane</keyword>
<keyword evidence="1" id="KW-0812">Transmembrane</keyword>
<protein>
    <submittedName>
        <fullName evidence="2">Uncharacterized protein</fullName>
    </submittedName>
</protein>